<dbReference type="GO" id="GO:0006508">
    <property type="term" value="P:proteolysis"/>
    <property type="evidence" value="ECO:0007669"/>
    <property type="project" value="UniProtKB-KW"/>
</dbReference>
<keyword evidence="10" id="KW-0472">Membrane</keyword>
<reference evidence="12" key="1">
    <citation type="submission" date="2020-02" db="EMBL/GenBank/DDBJ databases">
        <authorList>
            <person name="Scholz U."/>
            <person name="Mascher M."/>
            <person name="Fiebig A."/>
        </authorList>
    </citation>
    <scope>NUCLEOTIDE SEQUENCE</scope>
</reference>
<evidence type="ECO:0000256" key="10">
    <source>
        <dbReference type="SAM" id="Phobius"/>
    </source>
</evidence>
<evidence type="ECO:0000256" key="1">
    <source>
        <dbReference type="ARBA" id="ARBA00004496"/>
    </source>
</evidence>
<proteinExistence type="inferred from homology"/>
<dbReference type="GO" id="GO:0005737">
    <property type="term" value="C:cytoplasm"/>
    <property type="evidence" value="ECO:0007669"/>
    <property type="project" value="UniProtKB-SubCell"/>
</dbReference>
<dbReference type="FunFam" id="3.40.390.10:FF:000032">
    <property type="entry name" value="Probable thimet oligopeptidase"/>
    <property type="match status" value="1"/>
</dbReference>
<comment type="subcellular location">
    <subcellularLocation>
        <location evidence="1">Cytoplasm</location>
    </subcellularLocation>
</comment>
<dbReference type="OrthoDB" id="534666at2759"/>
<gene>
    <name evidence="12" type="ORF">SI8410_11015543</name>
</gene>
<dbReference type="CDD" id="cd06455">
    <property type="entry name" value="M3A_TOP"/>
    <property type="match status" value="1"/>
</dbReference>
<dbReference type="FunFam" id="1.20.1050.40:FF:000001">
    <property type="entry name" value="Thimet oligopeptidase 1"/>
    <property type="match status" value="1"/>
</dbReference>
<evidence type="ECO:0000256" key="7">
    <source>
        <dbReference type="ARBA" id="ARBA00022833"/>
    </source>
</evidence>
<comment type="similarity">
    <text evidence="2 9">Belongs to the peptidase M3 family.</text>
</comment>
<evidence type="ECO:0000313" key="12">
    <source>
        <dbReference type="EMBL" id="CAA7404865.1"/>
    </source>
</evidence>
<evidence type="ECO:0000256" key="3">
    <source>
        <dbReference type="ARBA" id="ARBA00022490"/>
    </source>
</evidence>
<dbReference type="InterPro" id="IPR024079">
    <property type="entry name" value="MetalloPept_cat_dom_sf"/>
</dbReference>
<dbReference type="Gene3D" id="1.20.1050.40">
    <property type="entry name" value="Endopeptidase. Chain P, domain 1"/>
    <property type="match status" value="1"/>
</dbReference>
<evidence type="ECO:0000256" key="9">
    <source>
        <dbReference type="RuleBase" id="RU003435"/>
    </source>
</evidence>
<dbReference type="Proteomes" id="UP000663760">
    <property type="component" value="Chromosome 11"/>
</dbReference>
<dbReference type="InterPro" id="IPR024080">
    <property type="entry name" value="Neurolysin/TOP_N"/>
</dbReference>
<evidence type="ECO:0000256" key="4">
    <source>
        <dbReference type="ARBA" id="ARBA00022670"/>
    </source>
</evidence>
<feature type="transmembrane region" description="Helical" evidence="10">
    <location>
        <begin position="15"/>
        <end position="36"/>
    </location>
</feature>
<feature type="domain" description="Peptidase M3A/M3B catalytic" evidence="11">
    <location>
        <begin position="254"/>
        <end position="695"/>
    </location>
</feature>
<protein>
    <recommendedName>
        <fullName evidence="11">Peptidase M3A/M3B catalytic domain-containing protein</fullName>
    </recommendedName>
</protein>
<dbReference type="GO" id="GO:0006518">
    <property type="term" value="P:peptide metabolic process"/>
    <property type="evidence" value="ECO:0007669"/>
    <property type="project" value="TreeGrafter"/>
</dbReference>
<dbReference type="Gene3D" id="3.40.390.10">
    <property type="entry name" value="Collagenase (Catalytic Domain)"/>
    <property type="match status" value="1"/>
</dbReference>
<name>A0A7I8L6H0_SPIIN</name>
<dbReference type="GO" id="GO:0004222">
    <property type="term" value="F:metalloendopeptidase activity"/>
    <property type="evidence" value="ECO:0007669"/>
    <property type="project" value="InterPro"/>
</dbReference>
<keyword evidence="10" id="KW-0812">Transmembrane</keyword>
<dbReference type="InterPro" id="IPR001567">
    <property type="entry name" value="Pept_M3A_M3B_dom"/>
</dbReference>
<keyword evidence="10" id="KW-1133">Transmembrane helix</keyword>
<keyword evidence="7 9" id="KW-0862">Zinc</keyword>
<dbReference type="SUPFAM" id="SSF55486">
    <property type="entry name" value="Metalloproteases ('zincins'), catalytic domain"/>
    <property type="match status" value="1"/>
</dbReference>
<dbReference type="Pfam" id="PF01432">
    <property type="entry name" value="Peptidase_M3"/>
    <property type="match status" value="1"/>
</dbReference>
<organism evidence="12 13">
    <name type="scientific">Spirodela intermedia</name>
    <name type="common">Intermediate duckweed</name>
    <dbReference type="NCBI Taxonomy" id="51605"/>
    <lineage>
        <taxon>Eukaryota</taxon>
        <taxon>Viridiplantae</taxon>
        <taxon>Streptophyta</taxon>
        <taxon>Embryophyta</taxon>
        <taxon>Tracheophyta</taxon>
        <taxon>Spermatophyta</taxon>
        <taxon>Magnoliopsida</taxon>
        <taxon>Liliopsida</taxon>
        <taxon>Araceae</taxon>
        <taxon>Lemnoideae</taxon>
        <taxon>Spirodela</taxon>
    </lineage>
</organism>
<accession>A0A7I8L6H0</accession>
<dbReference type="InterPro" id="IPR024077">
    <property type="entry name" value="Neurolysin/TOP_dom2"/>
</dbReference>
<dbReference type="Gene3D" id="1.10.1370.10">
    <property type="entry name" value="Neurolysin, domain 3"/>
    <property type="match status" value="1"/>
</dbReference>
<evidence type="ECO:0000313" key="13">
    <source>
        <dbReference type="Proteomes" id="UP000663760"/>
    </source>
</evidence>
<evidence type="ECO:0000256" key="8">
    <source>
        <dbReference type="ARBA" id="ARBA00023049"/>
    </source>
</evidence>
<dbReference type="AlphaFoldDB" id="A0A7I8L6H0"/>
<evidence type="ECO:0000256" key="6">
    <source>
        <dbReference type="ARBA" id="ARBA00022801"/>
    </source>
</evidence>
<keyword evidence="6 9" id="KW-0378">Hydrolase</keyword>
<keyword evidence="4 9" id="KW-0645">Protease</keyword>
<evidence type="ECO:0000256" key="2">
    <source>
        <dbReference type="ARBA" id="ARBA00006040"/>
    </source>
</evidence>
<evidence type="ECO:0000259" key="11">
    <source>
        <dbReference type="Pfam" id="PF01432"/>
    </source>
</evidence>
<evidence type="ECO:0000256" key="5">
    <source>
        <dbReference type="ARBA" id="ARBA00022723"/>
    </source>
</evidence>
<keyword evidence="5 9" id="KW-0479">Metal-binding</keyword>
<keyword evidence="13" id="KW-1185">Reference proteome</keyword>
<dbReference type="EMBL" id="LR746274">
    <property type="protein sequence ID" value="CAA7404865.1"/>
    <property type="molecule type" value="Genomic_DNA"/>
</dbReference>
<comment type="cofactor">
    <cofactor evidence="9">
        <name>Zn(2+)</name>
        <dbReference type="ChEBI" id="CHEBI:29105"/>
    </cofactor>
    <text evidence="9">Binds 1 zinc ion.</text>
</comment>
<dbReference type="GO" id="GO:0046872">
    <property type="term" value="F:metal ion binding"/>
    <property type="evidence" value="ECO:0007669"/>
    <property type="project" value="UniProtKB-UniRule"/>
</dbReference>
<keyword evidence="8 9" id="KW-0482">Metalloprotease</keyword>
<dbReference type="PANTHER" id="PTHR11804:SF82">
    <property type="entry name" value="THIMET OLIGOPEPTIDASE-RELATED"/>
    <property type="match status" value="1"/>
</dbReference>
<dbReference type="InterPro" id="IPR045090">
    <property type="entry name" value="Pept_M3A_M3B"/>
</dbReference>
<keyword evidence="3" id="KW-0963">Cytoplasm</keyword>
<dbReference type="PANTHER" id="PTHR11804">
    <property type="entry name" value="PROTEASE M3 THIMET OLIGOPEPTIDASE-RELATED"/>
    <property type="match status" value="1"/>
</dbReference>
<sequence length="702" mass="80016">MDEGRTERGRRGRRVVAYTGVAALVVVGLNFIISALNARRDRSNKNLPGFTVHISLSASQINKLADHIISKSKQAHDLIASIPLEKVTFTNAISPLVRLEADLFPLVQSCIFLKMVAVSDDMRQASAEAERKLDSHFQTCRKREDVYHVVKAFAARGEWITPEAQRFVEHVIRDFERSGVNLDSDKRKELDRLKSEIDDLSLLFIKNLTVDDSFLLFSESELAGMPPEFIKSLEVYENGKMKITLRSHHVSPILEHCKVGSTRKSVAVAHGQRCGKKNLSILEKLVQLRHRFARLLGYSSYADYAIEPRMAGESTRVFEFLEDISAHLTNLATRELNVLKDLKKKEEGDSPFGAEDLRYYMRRAEEQKIDADLGTVKQFFPVSVVLSGIFKIFQDLFSLKFEEVREVDAWHDTVRLFSVIDFSSNELLGYFFLDIFSREGKYSQTCVLALQNGCLSSNGTRQTPVALIISQFPKQVNGNPILLRFTEVVNFFHEFSHVIHHICNRATFSRFSGLRMEADFIEIPSQMLENWCYESIPLKQMSGFYQDITKPIKDELCSSLKRRRDSFSGLKAKQEVLLCLVDQIIHSGENIDIEELLKHLHPKVLLGIPLLEGTNPASCFPRFAIGYEATCYSYIWSEVFAAEIYASKFQDDLLNQHAGLEFRNKVFSPGGSRDPLEIIRDYLGREPSIQPFIESKTRSSVW</sequence>